<reference evidence="1 2" key="1">
    <citation type="journal article" date="2010" name="J. Bacteriol.">
        <title>Genome sequence of the oligotrophic marine Gammaproteobacterium HTCC2143, isolated from the Oregon Coast.</title>
        <authorList>
            <person name="Oh H.M."/>
            <person name="Kang I."/>
            <person name="Ferriera S."/>
            <person name="Giovannoni S.J."/>
            <person name="Cho J.C."/>
        </authorList>
    </citation>
    <scope>NUCLEOTIDE SEQUENCE [LARGE SCALE GENOMIC DNA]</scope>
    <source>
        <strain evidence="1 2">HTCC2143</strain>
    </source>
</reference>
<sequence length="44" mass="4950">MAQSLLDNLDQSASGHTEIAAAIEAWICMMLLRRQSDWPRQSCT</sequence>
<dbReference type="AlphaFoldDB" id="A0YEE1"/>
<comment type="caution">
    <text evidence="1">The sequence shown here is derived from an EMBL/GenBank/DDBJ whole genome shotgun (WGS) entry which is preliminary data.</text>
</comment>
<organism evidence="1 2">
    <name type="scientific">marine gamma proteobacterium HTCC2143</name>
    <dbReference type="NCBI Taxonomy" id="247633"/>
    <lineage>
        <taxon>Bacteria</taxon>
        <taxon>Pseudomonadati</taxon>
        <taxon>Pseudomonadota</taxon>
        <taxon>Gammaproteobacteria</taxon>
        <taxon>Cellvibrionales</taxon>
        <taxon>Spongiibacteraceae</taxon>
        <taxon>BD1-7 clade</taxon>
    </lineage>
</organism>
<dbReference type="STRING" id="247633.GP2143_02599"/>
<protein>
    <submittedName>
        <fullName evidence="1">Uncharacterized protein</fullName>
    </submittedName>
</protein>
<keyword evidence="2" id="KW-1185">Reference proteome</keyword>
<dbReference type="Proteomes" id="UP000004931">
    <property type="component" value="Unassembled WGS sequence"/>
</dbReference>
<dbReference type="EMBL" id="AAVT01000006">
    <property type="protein sequence ID" value="EAW30777.1"/>
    <property type="molecule type" value="Genomic_DNA"/>
</dbReference>
<accession>A0YEE1</accession>
<proteinExistence type="predicted"/>
<gene>
    <name evidence="1" type="ORF">GP2143_02599</name>
</gene>
<name>A0YEE1_9GAMM</name>
<evidence type="ECO:0000313" key="1">
    <source>
        <dbReference type="EMBL" id="EAW30777.1"/>
    </source>
</evidence>
<evidence type="ECO:0000313" key="2">
    <source>
        <dbReference type="Proteomes" id="UP000004931"/>
    </source>
</evidence>